<dbReference type="RefSeq" id="WP_108343451.1">
    <property type="nucleotide sequence ID" value="NZ_PYXZ01000002.1"/>
</dbReference>
<dbReference type="InterPro" id="IPR034683">
    <property type="entry name" value="IspD/TarI"/>
</dbReference>
<keyword evidence="2" id="KW-0548">Nucleotidyltransferase</keyword>
<accession>A0A2R7Z071</accession>
<gene>
    <name evidence="3" type="ORF">C7S10_05635</name>
</gene>
<evidence type="ECO:0000256" key="1">
    <source>
        <dbReference type="ARBA" id="ARBA00022679"/>
    </source>
</evidence>
<name>A0A2R7Z071_9ACTN</name>
<proteinExistence type="predicted"/>
<dbReference type="Proteomes" id="UP000244867">
    <property type="component" value="Unassembled WGS sequence"/>
</dbReference>
<evidence type="ECO:0000313" key="4">
    <source>
        <dbReference type="Proteomes" id="UP000244867"/>
    </source>
</evidence>
<dbReference type="GO" id="GO:0070567">
    <property type="term" value="F:cytidylyltransferase activity"/>
    <property type="evidence" value="ECO:0007669"/>
    <property type="project" value="InterPro"/>
</dbReference>
<dbReference type="InterPro" id="IPR029044">
    <property type="entry name" value="Nucleotide-diphossugar_trans"/>
</dbReference>
<dbReference type="OrthoDB" id="5186007at2"/>
<dbReference type="AlphaFoldDB" id="A0A2R7Z071"/>
<organism evidence="3 4">
    <name type="scientific">Nocardioides currus</name>
    <dbReference type="NCBI Taxonomy" id="2133958"/>
    <lineage>
        <taxon>Bacteria</taxon>
        <taxon>Bacillati</taxon>
        <taxon>Actinomycetota</taxon>
        <taxon>Actinomycetes</taxon>
        <taxon>Propionibacteriales</taxon>
        <taxon>Nocardioidaceae</taxon>
        <taxon>Nocardioides</taxon>
    </lineage>
</organism>
<evidence type="ECO:0008006" key="5">
    <source>
        <dbReference type="Google" id="ProtNLM"/>
    </source>
</evidence>
<protein>
    <recommendedName>
        <fullName evidence="5">2-C-methyl-D-erythritol 4-phosphate cytidylyltransferase</fullName>
    </recommendedName>
</protein>
<comment type="caution">
    <text evidence="3">The sequence shown here is derived from an EMBL/GenBank/DDBJ whole genome shotgun (WGS) entry which is preliminary data.</text>
</comment>
<keyword evidence="4" id="KW-1185">Reference proteome</keyword>
<evidence type="ECO:0000256" key="2">
    <source>
        <dbReference type="ARBA" id="ARBA00022695"/>
    </source>
</evidence>
<evidence type="ECO:0000313" key="3">
    <source>
        <dbReference type="EMBL" id="PUA81559.1"/>
    </source>
</evidence>
<keyword evidence="1" id="KW-0808">Transferase</keyword>
<dbReference type="EMBL" id="PYXZ01000002">
    <property type="protein sequence ID" value="PUA81559.1"/>
    <property type="molecule type" value="Genomic_DNA"/>
</dbReference>
<dbReference type="Gene3D" id="3.90.550.10">
    <property type="entry name" value="Spore Coat Polysaccharide Biosynthesis Protein SpsA, Chain A"/>
    <property type="match status" value="1"/>
</dbReference>
<sequence>MTHLPYDVLEGELPPALGIVLDQDRGSLPYALIHGEALVACAAWALGEAGVTPLDTGVGWDGVRGAGEPVVLHDTLCPMTPADFIATCVARALADDTVVVGTRPVTDTVKQVAGGVVGGTVDRDELVSIASPLVLPPSVVAALEHAPGTDLAALVARLATDHQVVALEAPASARRVSSVEEIAVLEALTAG</sequence>
<reference evidence="3 4" key="1">
    <citation type="submission" date="2018-03" db="EMBL/GenBank/DDBJ databases">
        <authorList>
            <person name="Keele B.F."/>
        </authorList>
    </citation>
    <scope>NUCLEOTIDE SEQUENCE [LARGE SCALE GENOMIC DNA]</scope>
    <source>
        <strain evidence="3 4">IB-3</strain>
    </source>
</reference>
<dbReference type="SUPFAM" id="SSF53448">
    <property type="entry name" value="Nucleotide-diphospho-sugar transferases"/>
    <property type="match status" value="1"/>
</dbReference>
<dbReference type="Pfam" id="PF01128">
    <property type="entry name" value="IspD"/>
    <property type="match status" value="1"/>
</dbReference>